<feature type="domain" description="Chitin-binding type-2" evidence="7">
    <location>
        <begin position="93"/>
        <end position="150"/>
    </location>
</feature>
<name>A0A6P8YSF3_DROAB</name>
<feature type="domain" description="Chitin-binding type-2" evidence="7">
    <location>
        <begin position="494"/>
        <end position="542"/>
    </location>
</feature>
<dbReference type="InterPro" id="IPR051940">
    <property type="entry name" value="Chitin_bind-dev_reg"/>
</dbReference>
<keyword evidence="8" id="KW-1185">Reference proteome</keyword>
<dbReference type="Pfam" id="PF01607">
    <property type="entry name" value="CBM_14"/>
    <property type="match status" value="20"/>
</dbReference>
<feature type="chain" id="PRO_5028350383" evidence="6">
    <location>
        <begin position="21"/>
        <end position="2111"/>
    </location>
</feature>
<feature type="domain" description="Chitin-binding type-2" evidence="7">
    <location>
        <begin position="1743"/>
        <end position="1802"/>
    </location>
</feature>
<feature type="domain" description="Chitin-binding type-2" evidence="7">
    <location>
        <begin position="1677"/>
        <end position="1733"/>
    </location>
</feature>
<keyword evidence="2 6" id="KW-0732">Signal</keyword>
<feature type="domain" description="Chitin-binding type-2" evidence="7">
    <location>
        <begin position="153"/>
        <end position="206"/>
    </location>
</feature>
<dbReference type="Gene3D" id="2.170.140.10">
    <property type="entry name" value="Chitin binding domain"/>
    <property type="match status" value="12"/>
</dbReference>
<dbReference type="InterPro" id="IPR002557">
    <property type="entry name" value="Chitin-bd_dom"/>
</dbReference>
<feature type="domain" description="Chitin-binding type-2" evidence="7">
    <location>
        <begin position="1442"/>
        <end position="1496"/>
    </location>
</feature>
<evidence type="ECO:0000256" key="6">
    <source>
        <dbReference type="SAM" id="SignalP"/>
    </source>
</evidence>
<evidence type="ECO:0000313" key="9">
    <source>
        <dbReference type="RefSeq" id="XP_034108782.1"/>
    </source>
</evidence>
<evidence type="ECO:0000313" key="8">
    <source>
        <dbReference type="Proteomes" id="UP000515160"/>
    </source>
</evidence>
<feature type="domain" description="Chitin-binding type-2" evidence="7">
    <location>
        <begin position="1310"/>
        <end position="1365"/>
    </location>
</feature>
<organism evidence="8 9">
    <name type="scientific">Drosophila albomicans</name>
    <name type="common">Fruit fly</name>
    <dbReference type="NCBI Taxonomy" id="7291"/>
    <lineage>
        <taxon>Eukaryota</taxon>
        <taxon>Metazoa</taxon>
        <taxon>Ecdysozoa</taxon>
        <taxon>Arthropoda</taxon>
        <taxon>Hexapoda</taxon>
        <taxon>Insecta</taxon>
        <taxon>Pterygota</taxon>
        <taxon>Neoptera</taxon>
        <taxon>Endopterygota</taxon>
        <taxon>Diptera</taxon>
        <taxon>Brachycera</taxon>
        <taxon>Muscomorpha</taxon>
        <taxon>Ephydroidea</taxon>
        <taxon>Drosophilidae</taxon>
        <taxon>Drosophila</taxon>
    </lineage>
</organism>
<feature type="domain" description="Chitin-binding type-2" evidence="7">
    <location>
        <begin position="2040"/>
        <end position="2096"/>
    </location>
</feature>
<dbReference type="PANTHER" id="PTHR23301">
    <property type="entry name" value="CHITIN BINDING PERITROPHIN-A"/>
    <property type="match status" value="1"/>
</dbReference>
<dbReference type="GeneID" id="117570956"/>
<evidence type="ECO:0000256" key="1">
    <source>
        <dbReference type="ARBA" id="ARBA00022669"/>
    </source>
</evidence>
<feature type="domain" description="Chitin-binding type-2" evidence="7">
    <location>
        <begin position="1371"/>
        <end position="1435"/>
    </location>
</feature>
<proteinExistence type="predicted"/>
<feature type="domain" description="Chitin-binding type-2" evidence="7">
    <location>
        <begin position="1886"/>
        <end position="1932"/>
    </location>
</feature>
<feature type="signal peptide" evidence="6">
    <location>
        <begin position="1"/>
        <end position="20"/>
    </location>
</feature>
<feature type="domain" description="Chitin-binding type-2" evidence="7">
    <location>
        <begin position="619"/>
        <end position="654"/>
    </location>
</feature>
<protein>
    <submittedName>
        <fullName evidence="9">Uncharacterized protein LOC117570956</fullName>
    </submittedName>
</protein>
<feature type="domain" description="Chitin-binding type-2" evidence="7">
    <location>
        <begin position="1618"/>
        <end position="1675"/>
    </location>
</feature>
<dbReference type="InterPro" id="IPR036508">
    <property type="entry name" value="Chitin-bd_dom_sf"/>
</dbReference>
<feature type="domain" description="Chitin-binding type-2" evidence="7">
    <location>
        <begin position="1814"/>
        <end position="1870"/>
    </location>
</feature>
<keyword evidence="1" id="KW-0147">Chitin-binding</keyword>
<feature type="domain" description="Chitin-binding type-2" evidence="7">
    <location>
        <begin position="656"/>
        <end position="713"/>
    </location>
</feature>
<dbReference type="PANTHER" id="PTHR23301:SF106">
    <property type="entry name" value="CHITIN-BINDING TYPE-2 DOMAIN-CONTAINING PROTEIN-RELATED"/>
    <property type="match status" value="1"/>
</dbReference>
<dbReference type="GO" id="GO:0005576">
    <property type="term" value="C:extracellular region"/>
    <property type="evidence" value="ECO:0007669"/>
    <property type="project" value="InterPro"/>
</dbReference>
<dbReference type="SUPFAM" id="SSF57625">
    <property type="entry name" value="Invertebrate chitin-binding proteins"/>
    <property type="match status" value="22"/>
</dbReference>
<feature type="domain" description="Chitin-binding type-2" evidence="7">
    <location>
        <begin position="342"/>
        <end position="396"/>
    </location>
</feature>
<feature type="domain" description="Chitin-binding type-2" evidence="7">
    <location>
        <begin position="420"/>
        <end position="475"/>
    </location>
</feature>
<gene>
    <name evidence="9" type="primary">LOC117570956</name>
</gene>
<accession>A0A6P8YSF3</accession>
<keyword evidence="5" id="KW-0325">Glycoprotein</keyword>
<evidence type="ECO:0000256" key="2">
    <source>
        <dbReference type="ARBA" id="ARBA00022729"/>
    </source>
</evidence>
<feature type="domain" description="Chitin-binding type-2" evidence="7">
    <location>
        <begin position="281"/>
        <end position="339"/>
    </location>
</feature>
<dbReference type="SMART" id="SM00494">
    <property type="entry name" value="ChtBD2"/>
    <property type="match status" value="32"/>
</dbReference>
<evidence type="ECO:0000256" key="4">
    <source>
        <dbReference type="ARBA" id="ARBA00023157"/>
    </source>
</evidence>
<reference evidence="9" key="1">
    <citation type="submission" date="2025-08" db="UniProtKB">
        <authorList>
            <consortium name="RefSeq"/>
        </authorList>
    </citation>
    <scope>IDENTIFICATION</scope>
    <source>
        <strain evidence="9">15112-1751.03</strain>
        <tissue evidence="9">Whole Adult</tissue>
    </source>
</reference>
<evidence type="ECO:0000256" key="5">
    <source>
        <dbReference type="ARBA" id="ARBA00023180"/>
    </source>
</evidence>
<keyword evidence="4" id="KW-1015">Disulfide bond</keyword>
<feature type="domain" description="Chitin-binding type-2" evidence="7">
    <location>
        <begin position="1978"/>
        <end position="2034"/>
    </location>
</feature>
<feature type="domain" description="Chitin-binding type-2" evidence="7">
    <location>
        <begin position="550"/>
        <end position="605"/>
    </location>
</feature>
<feature type="domain" description="Chitin-binding type-2" evidence="7">
    <location>
        <begin position="1556"/>
        <end position="1609"/>
    </location>
</feature>
<dbReference type="OrthoDB" id="6020543at2759"/>
<sequence length="2111" mass="232051">MKVTLLAVAIVTALASLTGAADPECIYRKIRGLASHWPNPTDCASYYRCSNKNVAKAITCPVGKEYNPKTGKCATAGRGLCKLSLAAPLAEVTNVCADEVNGAYLPNADYCSQFYVCNQQLAYPQYCDSGSYFNTTLAACWPDTDTVCWQNICIDHPDGTVEPSTTACAHYYLCNDQEATVQSCDSGSYFDVTLAECVTDEGNTHCWENFCIDKPDGSAVADNDDCQIFYICNKETATKQYCSDGSYFDISGPNCVPGTCPDKNTTTTTPETPTTETPSTGCNCEGDIPNGELTPNEDNCRLYYACKDGVLLPGDCLRGNYFNKVLNVCMPVEGDECPESWLPDCEEGDVAVDAQNCNKYYVCEDGVWESQTCDTGYYFQPDCGSCVEDTEHVCPQCESTETTTQAAVIPSSEPIPTTATFECNASDPTHQAENCYTYFACIAGSWREESCLPDTYFNVTLKACVADVDNKNCPENRMMKGLRSKRSVEEELSNCTCPGDIAEGSIVPHPTDCDKYQICVDQQLVDGSCGPGNVFSSCDGVCVPDADGTCWPCANKPNGYLITNPSDCTSYFTCSNGAAIETTCPSGEWFTGDACEIDVTGVCINPCTCGTGNVAHPICNKYYQCTDGVPQVVDCPAKQAYDTATQKCSTTVSCNATLCADAVDGTVYPIAGEDTKFYICLNNEATIHTCPANTALDPTYLICLPVPSCACDQTQCTSSSLDEAYPSLNNDNSTFCLCEEDGGYLRNCPEGYYFDADVAICTFTGPCDPQGCVDEPEYSPLVNYDDPNSFCLCRAGEPVPVPCPIGYTFSSSLLICIPAVIPDPRCCRDYCIGKEDDLTFPALDTDTGFCLCVDEVASYKDCPANKTYDADLGICLTSYPDVECECNQCDATLCNTLEENDTFGVPGDTSGFCYCKDYCAVYEKCPDGKEFDDELSICLEPAGPVVCDESQCDLLEEYETYPADNGTDGFCYCMDGLPIYRPCPDGKEYDITDGICLDVLVPSCDCDQDKCSCLAEFEPYPSNNDDDTSFCYCKGGIGILDNCPVGKVFDAEEGICILQAASECVCEANKCASLPDDTVFAALNTTFGFCLCLQGVNIYEPCPDGKEFDATFEICLASAKTLNQEISCDVNQCRSLVEFATFAAADTEYGYCFCESNDSVTYKTCSNGHMYDASLGVCLVDACDAMQCRSRIPFEAFAAKNTTRGFCACDITPIYYHCSAGHVFDDVLGVCVDEMTATVAACDPRECRNRVQFEPFAAKNDTVGFCSCDGKEEIVTYHRCVEGKLFDRKLEMCLSSEHSVQKRSVEPEEKFACEVNEKRSLPSNCSQYEICVDGNWRRRTCSDERYYNPEQQRCLEPRDDMVCNYARVPGLPVCDLRSESESIPSRSGKSSCLQYFRCNAGRWRLRSCPRRHYYATHVNTCLPMPVYEGDDFCGWLNRTAISTSCRHLAVRPSAGSCSTFLMCTDNEWWLQSCPLGMYFSRQHNYCLPNDANQCELSRNATCLEDGQRRGIAGSCRSFELCVSGKWLSGTCHSWEQFEPQLGCMPIDGSCQGNGLRRACNPGELRAMPVNCSQLFYYCVADEWQVVSCLRGQSLDIELGKCQSQDKCQLPVKEKDYSTNNCVGQSDGTSVPHPDDCTRFYICLQQQPALPQNCANGSFFDAARSYCRPNDGSCQQLGTICSNKTNGALIPHLQNCRAYYNCSNTTTQLLYCPKGQYFDGTLLQCRLDLGQCKQQPMSDSETSLGLCTGLQHGAQLPHKLYCNLYYVCVRGLAISVQCEEQQRFNATLGSCVKQLESEVECLHGQLDDKLNSSAVYSCDTLQDGSYVPDYRDCTKYYICAGGIALSQHCALGSYFDAEQLLCLPADGVCPYVPDSNSNSERQQPPNPLICEGKHGFIMPDTSNCNNFFICIANKLRCDRCYSGYFFNATLQQCQPIEVTLEEEKDVQLELKSALITEQELPMKESHSWDQCNDAPTDFVQVCEYIGEGSSIAEPGDCRRYISCEENEPSSQRCRNGESYDSLLGICRQNDGTCLMENGERVGVCNGKHGQLARDSQNCRGYFVCVHGQKIEAECEPGHYFNRVTNTCQLDVLQQCNGNTNEVAKPKIDEPSI</sequence>
<dbReference type="PROSITE" id="PS50940">
    <property type="entry name" value="CHIT_BIND_II"/>
    <property type="match status" value="22"/>
</dbReference>
<keyword evidence="3" id="KW-0677">Repeat</keyword>
<dbReference type="Proteomes" id="UP000515160">
    <property type="component" value="Chromosome 3"/>
</dbReference>
<dbReference type="RefSeq" id="XP_034108782.1">
    <property type="nucleotide sequence ID" value="XM_034252891.2"/>
</dbReference>
<feature type="domain" description="Chitin-binding type-2" evidence="7">
    <location>
        <begin position="208"/>
        <end position="255"/>
    </location>
</feature>
<evidence type="ECO:0000256" key="3">
    <source>
        <dbReference type="ARBA" id="ARBA00022737"/>
    </source>
</evidence>
<feature type="domain" description="Chitin-binding type-2" evidence="7">
    <location>
        <begin position="22"/>
        <end position="83"/>
    </location>
</feature>
<dbReference type="GO" id="GO:0008061">
    <property type="term" value="F:chitin binding"/>
    <property type="evidence" value="ECO:0007669"/>
    <property type="project" value="UniProtKB-KW"/>
</dbReference>
<evidence type="ECO:0000259" key="7">
    <source>
        <dbReference type="PROSITE" id="PS50940"/>
    </source>
</evidence>